<evidence type="ECO:0000259" key="6">
    <source>
        <dbReference type="SMART" id="SM01359"/>
    </source>
</evidence>
<evidence type="ECO:0000256" key="3">
    <source>
        <dbReference type="ARBA" id="ARBA00022737"/>
    </source>
</evidence>
<sequence length="1851" mass="199998">MMFRRGIRSAGWILLGGLGLITTAVLGADTEDPGARVMTMMPGIDYFGGDYDTLTDVDLAACRDACQADETCLAFTYNLKVGWCFLKQDFADPRPFADAVSGRVLEGTVGATNAERTASRDAELRFLPAALIEAEQRLAARIAAGPPPKQDLSTLRAEARALVATNPLRAADRYADALRLAPADQDLWLGLAAALMASDPRDWDARRQAREEATAAAINAYRQALSDPQRAMALAVLSETLVAQEFWRPAILALRGALALSEEASWRATYEQLLSEHGFRVIGHDIDANAASPRICVQFSDPLAPDLGQYADYIRVAERADLPVEVESSQLCIDGVEHGSRYRVQVRSGVPAADGERLAQSVELELFVRDRDPMVRFLGRAYVLPKGGEPSIPVVSVNTERIDAEVYRIGDRALAAAVGSGRFRQQLSSWDAEQIANRSGELVWHGTIEIESPMVSRLNRDVTTAVPVGELIEDLRPGIYAMTAQAQNAREPSDTLATQWFLVSDLGLAAFSGNDGLHAIVRSLSSAQPVPNVTLRLIALNDDLLAEVKGGADGVVRFEPGRLRGTGGNAPALLVAEGADGDFGFLDLTQSPFDLSDRGVTGRAPPQPLDVYLVSERGAYRPGESVQLTALVRDARADAVTDLPITFVFKRPDGVEHARVLTADQGLGGYRASLSLSRSAMRGTWRAATYSDPAAPALAEVTFLVEDFVPERISVDLHTADARLNPLDPLEIAVQARYLFGPPAADQPVEGEVQIKPAEGLAAFPGYQFGLNSEPVEALATPFATTRTNATGEAIIQLANPQLPPTTRPLEAAVQVRVSEGSARPVERTLTLPVIPSQARIGVKPLFEEAVEEGGNAVFEVILAGPDDQLQSPAGLRWTLSRLTTRFQWYESDGRWNYEPMVSTQRIAAGHLEDAATDLETTPSRIEARVEWGSYRLRVEREDGTVWPVDLDFQAGWSVAASAVDTPDLIKVVLDRPSYRVGETLRARIEPRFAGIALVMVMDDRLIEMRALPVPEEGATIALPVTSAWGPGAYVTAALYRPMDLAARRMPGRALGITWASIDPGPRQLDLRLAVPPAASGGAHRPRQRLEIPLQVANATSGEPIHVTMAAVDIGILNLTRYQAPAPDRWYFGQRRLGMEIRDLYGQLIDRMQGVPGIVRAGGDRLQLRLEGAPPTEALMAFQSEILRLDADGRGVIGFEVPDFNGTIRLMAMAWSAHGVGHAVSDVVIRDPVVIMASLPPFLAPDDQSRLRLEFTHLDGPAGAMTLSMTGGEEVIEIPPEQREQTLLLDGGGQADVTIPLTARAIGEASLRVALQTPDGQVLTKDLRLSVRANAARVSHSSIVELPPGGTLPLDTEGWSRMVPGTAQLTASITGAEALDVAGLVLRLDGYPYGCTEQLTSRVLPLLYLDEVASLIGLGTPSTIAQQVHEAIGDILLNQSANGSFGLWGLGGDDPWLDAYVTDVLTRAREQGYAVPDTAFTMALDHLRNRLAYVPDFSRGGEEIAYALYVLARNGRAAISDLRYYAESKLDAFATPMAKAQLAAALALYGDRARADRVFAAAVAMLGTDDDDGAWRMDYGSALRDGAAVLTLAAEADASGVVLEDLARRLARHQADLRPTSPQEDAWMLLAAAALMQGAERPRLSIAGVPWEGPWFSRIDEQATAALPVVVANQGQRGLTAVVTHSGIPVTPQPAGGQGYRLERAYYDVNGRRVDPETIVQGDRLVAVLTITAADRRQARLIVDDPLPAGLEIENPHLLRAGEIGDLGWLALEEVAEHLEFRADRFIAAVDRARGAPHRFQLAYRLRAVSPGVFLQPAATVEDMYRPEQRAWTETGRVRVRSPNVTSVDAL</sequence>
<dbReference type="InterPro" id="IPR051802">
    <property type="entry name" value="YfhM-like"/>
</dbReference>
<dbReference type="InterPro" id="IPR047565">
    <property type="entry name" value="Alpha-macroglob_thiol-ester_cl"/>
</dbReference>
<dbReference type="InterPro" id="IPR021868">
    <property type="entry name" value="Alpha_2_Macroglob_MG3"/>
</dbReference>
<dbReference type="RefSeq" id="WP_200386804.1">
    <property type="nucleotide sequence ID" value="NZ_NRSD01000003.1"/>
</dbReference>
<dbReference type="InterPro" id="IPR049120">
    <property type="entry name" value="A2M_bMG2"/>
</dbReference>
<evidence type="ECO:0000313" key="8">
    <source>
        <dbReference type="EMBL" id="MBK1644003.1"/>
    </source>
</evidence>
<dbReference type="Pfam" id="PF14295">
    <property type="entry name" value="PAN_4"/>
    <property type="match status" value="1"/>
</dbReference>
<dbReference type="GO" id="GO:0004866">
    <property type="term" value="F:endopeptidase inhibitor activity"/>
    <property type="evidence" value="ECO:0007669"/>
    <property type="project" value="InterPro"/>
</dbReference>
<proteinExistence type="inferred from homology"/>
<name>A0A9X0WG58_9GAMM</name>
<evidence type="ECO:0000313" key="9">
    <source>
        <dbReference type="Proteomes" id="UP001138802"/>
    </source>
</evidence>
<feature type="domain" description="Alpha-2-macroglobulin" evidence="7">
    <location>
        <begin position="1181"/>
        <end position="1269"/>
    </location>
</feature>
<dbReference type="Pfam" id="PF21142">
    <property type="entry name" value="A2M_bMG2"/>
    <property type="match status" value="1"/>
</dbReference>
<dbReference type="PANTHER" id="PTHR40094">
    <property type="entry name" value="ALPHA-2-MACROGLOBULIN HOMOLOG"/>
    <property type="match status" value="1"/>
</dbReference>
<dbReference type="Pfam" id="PF17972">
    <property type="entry name" value="bMG5"/>
    <property type="match status" value="1"/>
</dbReference>
<dbReference type="SMART" id="SM01359">
    <property type="entry name" value="A2M_N_2"/>
    <property type="match status" value="1"/>
</dbReference>
<dbReference type="SUPFAM" id="SSF48239">
    <property type="entry name" value="Terpenoid cyclases/Protein prenyltransferases"/>
    <property type="match status" value="1"/>
</dbReference>
<dbReference type="CDD" id="cd01100">
    <property type="entry name" value="APPLE_Factor_XI_like"/>
    <property type="match status" value="1"/>
</dbReference>
<dbReference type="InterPro" id="IPR001599">
    <property type="entry name" value="Macroglobln_a2"/>
</dbReference>
<dbReference type="InterPro" id="IPR008930">
    <property type="entry name" value="Terpenoid_cyclase/PrenylTrfase"/>
</dbReference>
<dbReference type="Gene3D" id="1.50.10.20">
    <property type="match status" value="1"/>
</dbReference>
<dbReference type="InterPro" id="IPR041203">
    <property type="entry name" value="Bact_A2M_MG5"/>
</dbReference>
<dbReference type="SMART" id="SM01360">
    <property type="entry name" value="A2M"/>
    <property type="match status" value="1"/>
</dbReference>
<gene>
    <name evidence="8" type="ORF">CKO25_04895</name>
</gene>
<dbReference type="Pfam" id="PF11974">
    <property type="entry name" value="bMG3"/>
    <property type="match status" value="1"/>
</dbReference>
<dbReference type="GO" id="GO:0006508">
    <property type="term" value="P:proteolysis"/>
    <property type="evidence" value="ECO:0007669"/>
    <property type="project" value="InterPro"/>
</dbReference>
<dbReference type="Pfam" id="PF00207">
    <property type="entry name" value="A2M"/>
    <property type="match status" value="1"/>
</dbReference>
<organism evidence="8 9">
    <name type="scientific">Thiocapsa imhoffii</name>
    <dbReference type="NCBI Taxonomy" id="382777"/>
    <lineage>
        <taxon>Bacteria</taxon>
        <taxon>Pseudomonadati</taxon>
        <taxon>Pseudomonadota</taxon>
        <taxon>Gammaproteobacteria</taxon>
        <taxon>Chromatiales</taxon>
        <taxon>Chromatiaceae</taxon>
        <taxon>Thiocapsa</taxon>
    </lineage>
</organism>
<dbReference type="InterPro" id="IPR041246">
    <property type="entry name" value="Bact_MG10"/>
</dbReference>
<dbReference type="Gene3D" id="2.60.40.1930">
    <property type="match status" value="1"/>
</dbReference>
<dbReference type="InterPro" id="IPR026284">
    <property type="entry name" value="A2MG_proteobact"/>
</dbReference>
<dbReference type="InterPro" id="IPR000177">
    <property type="entry name" value="Apple"/>
</dbReference>
<evidence type="ECO:0000256" key="4">
    <source>
        <dbReference type="ARBA" id="ARBA00023157"/>
    </source>
</evidence>
<dbReference type="EMBL" id="NRSD01000003">
    <property type="protein sequence ID" value="MBK1644003.1"/>
    <property type="molecule type" value="Genomic_DNA"/>
</dbReference>
<dbReference type="CDD" id="cd02891">
    <property type="entry name" value="A2M_like"/>
    <property type="match status" value="1"/>
</dbReference>
<protein>
    <submittedName>
        <fullName evidence="8">Alpha-2-macroglobulin</fullName>
    </submittedName>
</protein>
<dbReference type="SMART" id="SM00223">
    <property type="entry name" value="APPLE"/>
    <property type="match status" value="1"/>
</dbReference>
<comment type="caution">
    <text evidence="8">The sequence shown here is derived from an EMBL/GenBank/DDBJ whole genome shotgun (WGS) entry which is preliminary data.</text>
</comment>
<comment type="similarity">
    <text evidence="1">Belongs to the protease inhibitor I39 (alpha-2-macroglobulin) family. Bacterial alpha-2-macroglobulin subfamily.</text>
</comment>
<dbReference type="SMART" id="SM01419">
    <property type="entry name" value="Thiol-ester_cl"/>
    <property type="match status" value="1"/>
</dbReference>
<dbReference type="InterPro" id="IPR002890">
    <property type="entry name" value="MG2"/>
</dbReference>
<dbReference type="PIRSF" id="PIRSF038980">
    <property type="entry name" value="A2M_bac"/>
    <property type="match status" value="1"/>
</dbReference>
<evidence type="ECO:0000256" key="1">
    <source>
        <dbReference type="ARBA" id="ARBA00010556"/>
    </source>
</evidence>
<dbReference type="GO" id="GO:0005576">
    <property type="term" value="C:extracellular region"/>
    <property type="evidence" value="ECO:0007669"/>
    <property type="project" value="InterPro"/>
</dbReference>
<feature type="domain" description="Apple" evidence="5">
    <location>
        <begin position="40"/>
        <end position="106"/>
    </location>
</feature>
<feature type="domain" description="Alpha-2-macroglobulin bait region" evidence="6">
    <location>
        <begin position="970"/>
        <end position="1119"/>
    </location>
</feature>
<dbReference type="InterPro" id="IPR041462">
    <property type="entry name" value="Bact_A2M_MG6"/>
</dbReference>
<reference evidence="8 9" key="1">
    <citation type="journal article" date="2020" name="Microorganisms">
        <title>Osmotic Adaptation and Compatible Solute Biosynthesis of Phototrophic Bacteria as Revealed from Genome Analyses.</title>
        <authorList>
            <person name="Imhoff J.F."/>
            <person name="Rahn T."/>
            <person name="Kunzel S."/>
            <person name="Keller A."/>
            <person name="Neulinger S.C."/>
        </authorList>
    </citation>
    <scope>NUCLEOTIDE SEQUENCE [LARGE SCALE GENOMIC DNA]</scope>
    <source>
        <strain evidence="8 9">DSM 21303</strain>
    </source>
</reference>
<keyword evidence="3" id="KW-0677">Repeat</keyword>
<dbReference type="Gene3D" id="3.50.4.10">
    <property type="entry name" value="Hepatocyte Growth Factor"/>
    <property type="match status" value="1"/>
</dbReference>
<dbReference type="Pfam" id="PF17973">
    <property type="entry name" value="bMG10"/>
    <property type="match status" value="1"/>
</dbReference>
<evidence type="ECO:0000256" key="2">
    <source>
        <dbReference type="ARBA" id="ARBA00022729"/>
    </source>
</evidence>
<dbReference type="Pfam" id="PF01835">
    <property type="entry name" value="MG2"/>
    <property type="match status" value="1"/>
</dbReference>
<dbReference type="PANTHER" id="PTHR40094:SF1">
    <property type="entry name" value="UBIQUITIN DOMAIN-CONTAINING PROTEIN"/>
    <property type="match status" value="1"/>
</dbReference>
<accession>A0A9X0WG58</accession>
<dbReference type="Proteomes" id="UP001138802">
    <property type="component" value="Unassembled WGS sequence"/>
</dbReference>
<keyword evidence="4" id="KW-1015">Disulfide bond</keyword>
<dbReference type="InterPro" id="IPR011625">
    <property type="entry name" value="A2M_N_BRD"/>
</dbReference>
<dbReference type="Pfam" id="PF17962">
    <property type="entry name" value="bMG6"/>
    <property type="match status" value="1"/>
</dbReference>
<evidence type="ECO:0000259" key="7">
    <source>
        <dbReference type="SMART" id="SM01360"/>
    </source>
</evidence>
<evidence type="ECO:0000259" key="5">
    <source>
        <dbReference type="SMART" id="SM00223"/>
    </source>
</evidence>
<dbReference type="Pfam" id="PF07703">
    <property type="entry name" value="A2M_BRD"/>
    <property type="match status" value="1"/>
</dbReference>
<dbReference type="InterPro" id="IPR003609">
    <property type="entry name" value="Pan_app"/>
</dbReference>
<keyword evidence="9" id="KW-1185">Reference proteome</keyword>
<keyword evidence="2" id="KW-0732">Signal</keyword>